<evidence type="ECO:0000256" key="1">
    <source>
        <dbReference type="SAM" id="Phobius"/>
    </source>
</evidence>
<keyword evidence="1" id="KW-0472">Membrane</keyword>
<feature type="domain" description="Inositolphosphotransferase Aur1/Ipt1" evidence="2">
    <location>
        <begin position="49"/>
        <end position="182"/>
    </location>
</feature>
<keyword evidence="1" id="KW-0812">Transmembrane</keyword>
<dbReference type="InterPro" id="IPR036938">
    <property type="entry name" value="PAP2/HPO_sf"/>
</dbReference>
<dbReference type="InterPro" id="IPR026841">
    <property type="entry name" value="Aur1/Ipt1"/>
</dbReference>
<name>A0A6A7N6K6_9BURK</name>
<organism evidence="3 4">
    <name type="scientific">Rugamonas aquatica</name>
    <dbReference type="NCBI Taxonomy" id="2743357"/>
    <lineage>
        <taxon>Bacteria</taxon>
        <taxon>Pseudomonadati</taxon>
        <taxon>Pseudomonadota</taxon>
        <taxon>Betaproteobacteria</taxon>
        <taxon>Burkholderiales</taxon>
        <taxon>Oxalobacteraceae</taxon>
        <taxon>Telluria group</taxon>
        <taxon>Rugamonas</taxon>
    </lineage>
</organism>
<dbReference type="SUPFAM" id="SSF48317">
    <property type="entry name" value="Acid phosphatase/Vanadium-dependent haloperoxidase"/>
    <property type="match status" value="1"/>
</dbReference>
<dbReference type="RefSeq" id="WP_152839916.1">
    <property type="nucleotide sequence ID" value="NZ_WHUG01000009.1"/>
</dbReference>
<sequence>MGGRLRALLTGWGGVGLAYCAGALAPGSTHLLQPGPADRMIGLHPAAVWIYLLLFPLVPAAYMRSSAHRVEWLRDAMLLCALAAATVYLCWPTSLVRPTPYSSGPSAAVLHWLSGWDSPRNCFPSLHGALTVLCLWSLWRSSQPGRGLLLAGFGLAMGYAIVATQRHGVLDLAAGIVLGLLAGVMSALLRRPWGRVVQ</sequence>
<feature type="transmembrane region" description="Helical" evidence="1">
    <location>
        <begin position="46"/>
        <end position="64"/>
    </location>
</feature>
<protein>
    <submittedName>
        <fullName evidence="3">Inositol phosphorylceramide synthase</fullName>
    </submittedName>
</protein>
<dbReference type="AlphaFoldDB" id="A0A6A7N6K6"/>
<evidence type="ECO:0000259" key="2">
    <source>
        <dbReference type="Pfam" id="PF14378"/>
    </source>
</evidence>
<dbReference type="GO" id="GO:0016020">
    <property type="term" value="C:membrane"/>
    <property type="evidence" value="ECO:0007669"/>
    <property type="project" value="UniProtKB-SubCell"/>
</dbReference>
<comment type="caution">
    <text evidence="3">The sequence shown here is derived from an EMBL/GenBank/DDBJ whole genome shotgun (WGS) entry which is preliminary data.</text>
</comment>
<keyword evidence="1" id="KW-1133">Transmembrane helix</keyword>
<dbReference type="Proteomes" id="UP000440498">
    <property type="component" value="Unassembled WGS sequence"/>
</dbReference>
<feature type="transmembrane region" description="Helical" evidence="1">
    <location>
        <begin position="123"/>
        <end position="139"/>
    </location>
</feature>
<accession>A0A6A7N6K6</accession>
<keyword evidence="4" id="KW-1185">Reference proteome</keyword>
<feature type="transmembrane region" description="Helical" evidence="1">
    <location>
        <begin position="146"/>
        <end position="163"/>
    </location>
</feature>
<proteinExistence type="predicted"/>
<feature type="transmembrane region" description="Helical" evidence="1">
    <location>
        <begin position="169"/>
        <end position="189"/>
    </location>
</feature>
<evidence type="ECO:0000313" key="3">
    <source>
        <dbReference type="EMBL" id="MQA40619.1"/>
    </source>
</evidence>
<feature type="transmembrane region" description="Helical" evidence="1">
    <location>
        <begin position="76"/>
        <end position="96"/>
    </location>
</feature>
<dbReference type="EMBL" id="WHUG01000009">
    <property type="protein sequence ID" value="MQA40619.1"/>
    <property type="molecule type" value="Genomic_DNA"/>
</dbReference>
<reference evidence="3 4" key="1">
    <citation type="submission" date="2019-10" db="EMBL/GenBank/DDBJ databases">
        <title>Two novel species isolated from a subtropical stream in China.</title>
        <authorList>
            <person name="Lu H."/>
        </authorList>
    </citation>
    <scope>NUCLEOTIDE SEQUENCE [LARGE SCALE GENOMIC DNA]</scope>
    <source>
        <strain evidence="3 4">FT29W</strain>
    </source>
</reference>
<gene>
    <name evidence="3" type="ORF">GEV02_20920</name>
</gene>
<dbReference type="Pfam" id="PF14378">
    <property type="entry name" value="PAP2_3"/>
    <property type="match status" value="1"/>
</dbReference>
<evidence type="ECO:0000313" key="4">
    <source>
        <dbReference type="Proteomes" id="UP000440498"/>
    </source>
</evidence>